<feature type="region of interest" description="Disordered" evidence="1">
    <location>
        <begin position="1"/>
        <end position="112"/>
    </location>
</feature>
<sequence>MAKNYTDTKDMEQAGIKEDDVLYKNRTMDDERDLSNKYGHRQDDLPSDVLSSQEDRQEPERQMAGYNIARSDEQDDDPNNELRKKNKDPNPEKQVDEFYQRYGQDDPLEKQI</sequence>
<gene>
    <name evidence="2" type="ORF">CVD27_04675</name>
</gene>
<dbReference type="EMBL" id="PGVE01000024">
    <property type="protein sequence ID" value="PLS07975.1"/>
    <property type="molecule type" value="Genomic_DNA"/>
</dbReference>
<dbReference type="RefSeq" id="WP_101646720.1">
    <property type="nucleotide sequence ID" value="NZ_PGVE01000024.1"/>
</dbReference>
<keyword evidence="3" id="KW-1185">Reference proteome</keyword>
<evidence type="ECO:0000313" key="2">
    <source>
        <dbReference type="EMBL" id="PLS07975.1"/>
    </source>
</evidence>
<accession>A0A2N5HR17</accession>
<comment type="caution">
    <text evidence="2">The sequence shown here is derived from an EMBL/GenBank/DDBJ whole genome shotgun (WGS) entry which is preliminary data.</text>
</comment>
<dbReference type="AlphaFoldDB" id="A0A2N5HR17"/>
<evidence type="ECO:0000313" key="3">
    <source>
        <dbReference type="Proteomes" id="UP000234950"/>
    </source>
</evidence>
<dbReference type="OrthoDB" id="9986353at2"/>
<proteinExistence type="predicted"/>
<organism evidence="2 3">
    <name type="scientific">Neobacillus cucumis</name>
    <dbReference type="NCBI Taxonomy" id="1740721"/>
    <lineage>
        <taxon>Bacteria</taxon>
        <taxon>Bacillati</taxon>
        <taxon>Bacillota</taxon>
        <taxon>Bacilli</taxon>
        <taxon>Bacillales</taxon>
        <taxon>Bacillaceae</taxon>
        <taxon>Neobacillus</taxon>
    </lineage>
</organism>
<dbReference type="Proteomes" id="UP000234950">
    <property type="component" value="Unassembled WGS sequence"/>
</dbReference>
<reference evidence="2 3" key="1">
    <citation type="submission" date="2017-11" db="EMBL/GenBank/DDBJ databases">
        <title>Comparitive Functional Genomics of Dry Heat Resistant strains isolated from the Viking Spacecraft.</title>
        <authorList>
            <person name="Seuylemezian A."/>
            <person name="Cooper K."/>
            <person name="Vaishampayan P."/>
        </authorList>
    </citation>
    <scope>NUCLEOTIDE SEQUENCE [LARGE SCALE GENOMIC DNA]</scope>
    <source>
        <strain evidence="2 3">V32-6</strain>
    </source>
</reference>
<feature type="compositionally biased region" description="Basic and acidic residues" evidence="1">
    <location>
        <begin position="80"/>
        <end position="112"/>
    </location>
</feature>
<protein>
    <submittedName>
        <fullName evidence="2">Uncharacterized protein</fullName>
    </submittedName>
</protein>
<name>A0A2N5HR17_9BACI</name>
<evidence type="ECO:0000256" key="1">
    <source>
        <dbReference type="SAM" id="MobiDB-lite"/>
    </source>
</evidence>
<feature type="compositionally biased region" description="Basic and acidic residues" evidence="1">
    <location>
        <begin position="1"/>
        <end position="44"/>
    </location>
</feature>